<dbReference type="Proteomes" id="UP000248349">
    <property type="component" value="Unassembled WGS sequence"/>
</dbReference>
<organism evidence="9 10">
    <name type="scientific">Aspergillus saccharolyticus JOP 1030-1</name>
    <dbReference type="NCBI Taxonomy" id="1450539"/>
    <lineage>
        <taxon>Eukaryota</taxon>
        <taxon>Fungi</taxon>
        <taxon>Dikarya</taxon>
        <taxon>Ascomycota</taxon>
        <taxon>Pezizomycotina</taxon>
        <taxon>Eurotiomycetes</taxon>
        <taxon>Eurotiomycetidae</taxon>
        <taxon>Eurotiales</taxon>
        <taxon>Aspergillaceae</taxon>
        <taxon>Aspergillus</taxon>
        <taxon>Aspergillus subgen. Circumdati</taxon>
    </lineage>
</organism>
<evidence type="ECO:0000256" key="1">
    <source>
        <dbReference type="ARBA" id="ARBA00004141"/>
    </source>
</evidence>
<evidence type="ECO:0000256" key="2">
    <source>
        <dbReference type="ARBA" id="ARBA00022692"/>
    </source>
</evidence>
<evidence type="ECO:0000256" key="6">
    <source>
        <dbReference type="SAM" id="MobiDB-lite"/>
    </source>
</evidence>
<dbReference type="InterPro" id="IPR052337">
    <property type="entry name" value="SAT4-like"/>
</dbReference>
<feature type="transmembrane region" description="Helical" evidence="7">
    <location>
        <begin position="132"/>
        <end position="153"/>
    </location>
</feature>
<dbReference type="InterPro" id="IPR049326">
    <property type="entry name" value="Rhodopsin_dom_fungi"/>
</dbReference>
<name>A0A318ZJR7_9EURO</name>
<comment type="similarity">
    <text evidence="5">Belongs to the SAT4 family.</text>
</comment>
<dbReference type="GO" id="GO:0016020">
    <property type="term" value="C:membrane"/>
    <property type="evidence" value="ECO:0007669"/>
    <property type="project" value="UniProtKB-SubCell"/>
</dbReference>
<proteinExistence type="inferred from homology"/>
<accession>A0A318ZJR7</accession>
<dbReference type="EMBL" id="KZ821223">
    <property type="protein sequence ID" value="PYH47821.1"/>
    <property type="molecule type" value="Genomic_DNA"/>
</dbReference>
<dbReference type="PANTHER" id="PTHR33048">
    <property type="entry name" value="PTH11-LIKE INTEGRAL MEMBRANE PROTEIN (AFU_ORTHOLOGUE AFUA_5G11245)"/>
    <property type="match status" value="1"/>
</dbReference>
<evidence type="ECO:0000313" key="10">
    <source>
        <dbReference type="Proteomes" id="UP000248349"/>
    </source>
</evidence>
<dbReference type="AlphaFoldDB" id="A0A318ZJR7"/>
<dbReference type="OrthoDB" id="3903189at2759"/>
<evidence type="ECO:0000256" key="4">
    <source>
        <dbReference type="ARBA" id="ARBA00023136"/>
    </source>
</evidence>
<feature type="transmembrane region" description="Helical" evidence="7">
    <location>
        <begin position="183"/>
        <end position="202"/>
    </location>
</feature>
<dbReference type="RefSeq" id="XP_025433803.1">
    <property type="nucleotide sequence ID" value="XM_025571006.1"/>
</dbReference>
<keyword evidence="2 7" id="KW-0812">Transmembrane</keyword>
<feature type="domain" description="Rhodopsin" evidence="8">
    <location>
        <begin position="29"/>
        <end position="269"/>
    </location>
</feature>
<protein>
    <recommendedName>
        <fullName evidence="8">Rhodopsin domain-containing protein</fullName>
    </recommendedName>
</protein>
<keyword evidence="3 7" id="KW-1133">Transmembrane helix</keyword>
<feature type="transmembrane region" description="Helical" evidence="7">
    <location>
        <begin position="214"/>
        <end position="234"/>
    </location>
</feature>
<evidence type="ECO:0000256" key="3">
    <source>
        <dbReference type="ARBA" id="ARBA00022989"/>
    </source>
</evidence>
<feature type="region of interest" description="Disordered" evidence="6">
    <location>
        <begin position="286"/>
        <end position="307"/>
    </location>
</feature>
<keyword evidence="4 7" id="KW-0472">Membrane</keyword>
<feature type="region of interest" description="Disordered" evidence="6">
    <location>
        <begin position="344"/>
        <end position="368"/>
    </location>
</feature>
<evidence type="ECO:0000256" key="5">
    <source>
        <dbReference type="ARBA" id="ARBA00038359"/>
    </source>
</evidence>
<dbReference type="GeneID" id="37072234"/>
<gene>
    <name evidence="9" type="ORF">BP01DRAFT_198501</name>
</gene>
<feature type="transmembrane region" description="Helical" evidence="7">
    <location>
        <begin position="47"/>
        <end position="67"/>
    </location>
</feature>
<feature type="transmembrane region" description="Helical" evidence="7">
    <location>
        <begin position="12"/>
        <end position="35"/>
    </location>
</feature>
<comment type="subcellular location">
    <subcellularLocation>
        <location evidence="1">Membrane</location>
        <topology evidence="1">Multi-pass membrane protein</topology>
    </subcellularLocation>
</comment>
<dbReference type="PANTHER" id="PTHR33048:SF47">
    <property type="entry name" value="INTEGRAL MEMBRANE PROTEIN-RELATED"/>
    <property type="match status" value="1"/>
</dbReference>
<dbReference type="STRING" id="1450539.A0A318ZJR7"/>
<evidence type="ECO:0000313" key="9">
    <source>
        <dbReference type="EMBL" id="PYH47821.1"/>
    </source>
</evidence>
<feature type="transmembrane region" description="Helical" evidence="7">
    <location>
        <begin position="254"/>
        <end position="275"/>
    </location>
</feature>
<evidence type="ECO:0000259" key="8">
    <source>
        <dbReference type="Pfam" id="PF20684"/>
    </source>
</evidence>
<sequence>MATDGGGSSHDLVVSTWIMYSIAMLLFFVRIYGRWLRMRWVFQVEDYLMLAAVGFYTAFAVTNIQIAEGGGSNLYEPGQYETFTAAEIAARVKGSKIEFASENCQLCTIYLLKACMLMVYFRLTKNLWQNRVVIICGIYTLCGWIVSELVLFLDCKPYLTGHWTLPPPESECATYRIYEITQAIFNISSDVMILSVVLPMFMRAQMAWKTKLPVIIVFSMGLVVLACAITSKYFTFKNIYDNSYQFWYLREASIGMYVTNLPFVWSLARSTISFLKSSNYAGQGKYNDPRYGTGPQTNDTRAKTGNATRSSRHFNTIYDSRIGRTEILSPSESEENIIEMGGMDRSTTKSAASSQESEIRQWPQPESHEDNYIRATTEIIIRKD</sequence>
<reference evidence="9 10" key="1">
    <citation type="submission" date="2016-12" db="EMBL/GenBank/DDBJ databases">
        <title>The genomes of Aspergillus section Nigri reveals drivers in fungal speciation.</title>
        <authorList>
            <consortium name="DOE Joint Genome Institute"/>
            <person name="Vesth T.C."/>
            <person name="Nybo J."/>
            <person name="Theobald S."/>
            <person name="Brandl J."/>
            <person name="Frisvad J.C."/>
            <person name="Nielsen K.F."/>
            <person name="Lyhne E.K."/>
            <person name="Kogle M.E."/>
            <person name="Kuo A."/>
            <person name="Riley R."/>
            <person name="Clum A."/>
            <person name="Nolan M."/>
            <person name="Lipzen A."/>
            <person name="Salamov A."/>
            <person name="Henrissat B."/>
            <person name="Wiebenga A."/>
            <person name="De Vries R.P."/>
            <person name="Grigoriev I.V."/>
            <person name="Mortensen U.H."/>
            <person name="Andersen M.R."/>
            <person name="Baker S.E."/>
        </authorList>
    </citation>
    <scope>NUCLEOTIDE SEQUENCE [LARGE SCALE GENOMIC DNA]</scope>
    <source>
        <strain evidence="9 10">JOP 1030-1</strain>
    </source>
</reference>
<keyword evidence="10" id="KW-1185">Reference proteome</keyword>
<feature type="compositionally biased region" description="Polar residues" evidence="6">
    <location>
        <begin position="294"/>
        <end position="307"/>
    </location>
</feature>
<dbReference type="Pfam" id="PF20684">
    <property type="entry name" value="Fung_rhodopsin"/>
    <property type="match status" value="1"/>
</dbReference>
<evidence type="ECO:0000256" key="7">
    <source>
        <dbReference type="SAM" id="Phobius"/>
    </source>
</evidence>